<gene>
    <name evidence="2" type="ordered locus">HP15_3503</name>
</gene>
<reference evidence="2 3" key="1">
    <citation type="journal article" date="2010" name="Stand. Genomic Sci.">
        <title>Complete genome sequence of Marinobacter adhaerens type strain (HP15), a diatom-interacting marine microorganism.</title>
        <authorList>
            <person name="Gardes A."/>
            <person name="Kaeppel E."/>
            <person name="Shehzad A."/>
            <person name="Seebah S."/>
            <person name="Teeling H."/>
            <person name="Yarza P."/>
            <person name="Glockner F.O."/>
            <person name="Grossart H.P."/>
            <person name="Ullrich M.S."/>
        </authorList>
    </citation>
    <scope>NUCLEOTIDE SEQUENCE [LARGE SCALE GENOMIC DNA]</scope>
    <source>
        <strain evidence="3">DSM 23420 / HP15</strain>
    </source>
</reference>
<protein>
    <submittedName>
        <fullName evidence="2">Uncharacterized protein</fullName>
    </submittedName>
</protein>
<dbReference type="Proteomes" id="UP000007077">
    <property type="component" value="Chromosome"/>
</dbReference>
<evidence type="ECO:0000256" key="1">
    <source>
        <dbReference type="SAM" id="MobiDB-lite"/>
    </source>
</evidence>
<accession>E4PG03</accession>
<dbReference type="AlphaFoldDB" id="E4PG03"/>
<feature type="region of interest" description="Disordered" evidence="1">
    <location>
        <begin position="1"/>
        <end position="22"/>
    </location>
</feature>
<evidence type="ECO:0000313" key="3">
    <source>
        <dbReference type="Proteomes" id="UP000007077"/>
    </source>
</evidence>
<dbReference type="HOGENOM" id="CLU_2058548_0_0_6"/>
<feature type="region of interest" description="Disordered" evidence="1">
    <location>
        <begin position="88"/>
        <end position="119"/>
    </location>
</feature>
<organism evidence="2 3">
    <name type="scientific">Marinobacter adhaerens (strain DSM 23420 / HP15)</name>
    <dbReference type="NCBI Taxonomy" id="225937"/>
    <lineage>
        <taxon>Bacteria</taxon>
        <taxon>Pseudomonadati</taxon>
        <taxon>Pseudomonadota</taxon>
        <taxon>Gammaproteobacteria</taxon>
        <taxon>Pseudomonadales</taxon>
        <taxon>Marinobacteraceae</taxon>
        <taxon>Marinobacter</taxon>
    </lineage>
</organism>
<name>E4PG03_MARAH</name>
<dbReference type="PATRIC" id="fig|225937.3.peg.3528"/>
<sequence>MIHRAAAAKDQTGRESRHKVTYSTRGKWRLAGGIPEMGHTFFTFCVFCSDAALLQSHAPDSGGETGLLQSVTRHALWRRRPRFYATDAANDANLHTPMPPLGLHNGPRATIDWSNRESL</sequence>
<dbReference type="EMBL" id="CP001978">
    <property type="protein sequence ID" value="ADP99267.1"/>
    <property type="molecule type" value="Genomic_DNA"/>
</dbReference>
<proteinExistence type="predicted"/>
<dbReference type="STRING" id="225937.HP15_3503"/>
<dbReference type="KEGG" id="mad:HP15_3503"/>
<reference evidence="3" key="2">
    <citation type="submission" date="2010-02" db="EMBL/GenBank/DDBJ databases">
        <title>Complete genome sequence of Marinobacter adhaerens type strain (HP15).</title>
        <authorList>
            <person name="Gaerdes A.A.M."/>
            <person name="Kaeppel E."/>
            <person name="Shezad A."/>
            <person name="Seebah S."/>
            <person name="Teeling H."/>
            <person name="Yarza P."/>
            <person name="Gloeckner F.O."/>
            <person name="Ullrich M.S."/>
        </authorList>
    </citation>
    <scope>NUCLEOTIDE SEQUENCE [LARGE SCALE GENOMIC DNA]</scope>
    <source>
        <strain evidence="3">DSM 23420 / HP15</strain>
    </source>
</reference>
<evidence type="ECO:0000313" key="2">
    <source>
        <dbReference type="EMBL" id="ADP99267.1"/>
    </source>
</evidence>